<feature type="transmembrane region" description="Helical" evidence="6">
    <location>
        <begin position="12"/>
        <end position="31"/>
    </location>
</feature>
<comment type="catalytic activity">
    <reaction evidence="1">
        <text>ATP + protein L-histidine = ADP + protein N-phospho-L-histidine.</text>
        <dbReference type="EC" id="2.7.13.3"/>
    </reaction>
</comment>
<keyword evidence="6" id="KW-1133">Transmembrane helix</keyword>
<evidence type="ECO:0000256" key="6">
    <source>
        <dbReference type="SAM" id="Phobius"/>
    </source>
</evidence>
<dbReference type="SMART" id="SM00387">
    <property type="entry name" value="HATPase_c"/>
    <property type="match status" value="1"/>
</dbReference>
<dbReference type="InterPro" id="IPR005467">
    <property type="entry name" value="His_kinase_dom"/>
</dbReference>
<evidence type="ECO:0000256" key="5">
    <source>
        <dbReference type="SAM" id="MobiDB-lite"/>
    </source>
</evidence>
<dbReference type="Gene3D" id="1.10.287.130">
    <property type="match status" value="1"/>
</dbReference>
<keyword evidence="6" id="KW-0472">Membrane</keyword>
<dbReference type="InterPro" id="IPR036097">
    <property type="entry name" value="HisK_dim/P_sf"/>
</dbReference>
<dbReference type="PANTHER" id="PTHR43047:SF66">
    <property type="entry name" value="HISKA"/>
    <property type="match status" value="1"/>
</dbReference>
<keyword evidence="6" id="KW-0812">Transmembrane</keyword>
<name>A0ABV2LRJ4_9FLAO</name>
<dbReference type="PROSITE" id="PS50109">
    <property type="entry name" value="HIS_KIN"/>
    <property type="match status" value="1"/>
</dbReference>
<reference evidence="8 9" key="1">
    <citation type="submission" date="2024-06" db="EMBL/GenBank/DDBJ databases">
        <title>Genomic Encyclopedia of Type Strains, Phase IV (KMG-IV): sequencing the most valuable type-strain genomes for metagenomic binning, comparative biology and taxonomic classification.</title>
        <authorList>
            <person name="Goeker M."/>
        </authorList>
    </citation>
    <scope>NUCLEOTIDE SEQUENCE [LARGE SCALE GENOMIC DNA]</scope>
    <source>
        <strain evidence="8 9">DSM 29388</strain>
    </source>
</reference>
<keyword evidence="3" id="KW-0808">Transferase</keyword>
<dbReference type="EC" id="2.7.13.3" evidence="2"/>
<feature type="region of interest" description="Disordered" evidence="5">
    <location>
        <begin position="103"/>
        <end position="124"/>
    </location>
</feature>
<dbReference type="Proteomes" id="UP001549146">
    <property type="component" value="Unassembled WGS sequence"/>
</dbReference>
<dbReference type="EMBL" id="JBEPMO010000003">
    <property type="protein sequence ID" value="MET3731205.1"/>
    <property type="molecule type" value="Genomic_DNA"/>
</dbReference>
<dbReference type="InterPro" id="IPR036890">
    <property type="entry name" value="HATPase_C_sf"/>
</dbReference>
<evidence type="ECO:0000313" key="8">
    <source>
        <dbReference type="EMBL" id="MET3731205.1"/>
    </source>
</evidence>
<accession>A0ABV2LRJ4</accession>
<gene>
    <name evidence="8" type="ORF">ABID46_000772</name>
</gene>
<evidence type="ECO:0000313" key="9">
    <source>
        <dbReference type="Proteomes" id="UP001549146"/>
    </source>
</evidence>
<keyword evidence="4 8" id="KW-0418">Kinase</keyword>
<evidence type="ECO:0000256" key="1">
    <source>
        <dbReference type="ARBA" id="ARBA00000085"/>
    </source>
</evidence>
<proteinExistence type="predicted"/>
<sequence>MKFHYQHRKRIHYTLIASIVLIQLIILVFFYNEYFNERKLEAIETQIQESKELQLLTGSAQKELSLAQSNLQKYVSTQNKSYLEEYFQSLRNLSNNIDSIENSENLHSSSKSGLQKKDSKDLQHPNNLEELIDSTYLVSQQKIVIKDPPKIKEIELKEQPIIPEVEVHHISDSVNKKKLFPRLKDAITGNVDVKRDTTIIIAKFQKEIDTAHVKLEIDSTLNVVNTHYQKEFEKFKTQINLADQQNKNLHKVYINLIEHSNNLMRIYEGKVEDHNNDLEEQYSIQNSLNEKIRKFTVLGLMIAMLIVLGILIYYTKLTFQVEKALKEANVKVEQNLNFKNRILGMLSHEVRGPLKIINIFIQRIQKRTDDQKIIDYLKSIEFTNNSLLIQANQILDYTKNQEKPLELHPKTFELKNEIQSLLTMFRPYIESRNNEFICDINIKEDYVVNSDNIKIHQLFINILGNANKFTENGQIRVVCEIKELPTQQIQLNVSIIDTGIGISQHDLKKIFEPYYQGILLDEIENFGAGLGLSLCKEIVQLFNGTIYAESELNKGTKVSFEIFLDLQHDN</sequence>
<dbReference type="PANTHER" id="PTHR43047">
    <property type="entry name" value="TWO-COMPONENT HISTIDINE PROTEIN KINASE"/>
    <property type="match status" value="1"/>
</dbReference>
<protein>
    <recommendedName>
        <fullName evidence="2">histidine kinase</fullName>
        <ecNumber evidence="2">2.7.13.3</ecNumber>
    </recommendedName>
</protein>
<feature type="domain" description="Histidine kinase" evidence="7">
    <location>
        <begin position="345"/>
        <end position="566"/>
    </location>
</feature>
<keyword evidence="9" id="KW-1185">Reference proteome</keyword>
<dbReference type="InterPro" id="IPR003594">
    <property type="entry name" value="HATPase_dom"/>
</dbReference>
<feature type="transmembrane region" description="Helical" evidence="6">
    <location>
        <begin position="295"/>
        <end position="314"/>
    </location>
</feature>
<organism evidence="8 9">
    <name type="scientific">Moheibacter stercoris</name>
    <dbReference type="NCBI Taxonomy" id="1628251"/>
    <lineage>
        <taxon>Bacteria</taxon>
        <taxon>Pseudomonadati</taxon>
        <taxon>Bacteroidota</taxon>
        <taxon>Flavobacteriia</taxon>
        <taxon>Flavobacteriales</taxon>
        <taxon>Weeksellaceae</taxon>
        <taxon>Moheibacter</taxon>
    </lineage>
</organism>
<evidence type="ECO:0000256" key="2">
    <source>
        <dbReference type="ARBA" id="ARBA00012438"/>
    </source>
</evidence>
<dbReference type="SUPFAM" id="SSF47384">
    <property type="entry name" value="Homodimeric domain of signal transducing histidine kinase"/>
    <property type="match status" value="1"/>
</dbReference>
<evidence type="ECO:0000256" key="4">
    <source>
        <dbReference type="ARBA" id="ARBA00022777"/>
    </source>
</evidence>
<dbReference type="GO" id="GO:0016301">
    <property type="term" value="F:kinase activity"/>
    <property type="evidence" value="ECO:0007669"/>
    <property type="project" value="UniProtKB-KW"/>
</dbReference>
<dbReference type="RefSeq" id="WP_354507246.1">
    <property type="nucleotide sequence ID" value="NZ_JBEPMO010000003.1"/>
</dbReference>
<dbReference type="InterPro" id="IPR004358">
    <property type="entry name" value="Sig_transdc_His_kin-like_C"/>
</dbReference>
<evidence type="ECO:0000259" key="7">
    <source>
        <dbReference type="PROSITE" id="PS50109"/>
    </source>
</evidence>
<dbReference type="SUPFAM" id="SSF55874">
    <property type="entry name" value="ATPase domain of HSP90 chaperone/DNA topoisomerase II/histidine kinase"/>
    <property type="match status" value="1"/>
</dbReference>
<comment type="caution">
    <text evidence="8">The sequence shown here is derived from an EMBL/GenBank/DDBJ whole genome shotgun (WGS) entry which is preliminary data.</text>
</comment>
<evidence type="ECO:0000256" key="3">
    <source>
        <dbReference type="ARBA" id="ARBA00022679"/>
    </source>
</evidence>
<dbReference type="Pfam" id="PF02518">
    <property type="entry name" value="HATPase_c"/>
    <property type="match status" value="1"/>
</dbReference>
<dbReference type="Gene3D" id="3.30.565.10">
    <property type="entry name" value="Histidine kinase-like ATPase, C-terminal domain"/>
    <property type="match status" value="1"/>
</dbReference>
<dbReference type="PRINTS" id="PR00344">
    <property type="entry name" value="BCTRLSENSOR"/>
</dbReference>